<reference evidence="4" key="1">
    <citation type="submission" date="2015-09" db="EMBL/GenBank/DDBJ databases">
        <title>Draft Genome Sequences of Two Novel Amoeba-resistant Intranuclear Bacteria, Candidatus Berkiella cookevillensis and Candidatus Berkiella aquae.</title>
        <authorList>
            <person name="Mehari Y.T."/>
            <person name="Arivett B.A."/>
            <person name="Farone A.L."/>
            <person name="Gunderson J.H."/>
            <person name="Farone M.B."/>
        </authorList>
    </citation>
    <scope>NUCLEOTIDE SEQUENCE [LARGE SCALE GENOMIC DNA]</scope>
    <source>
        <strain evidence="4">CC99</strain>
    </source>
</reference>
<keyword evidence="3 4" id="KW-0456">Lyase</keyword>
<dbReference type="EMBL" id="LKHV02000001">
    <property type="protein sequence ID" value="MCS5708673.1"/>
    <property type="molecule type" value="Genomic_DNA"/>
</dbReference>
<dbReference type="InterPro" id="IPR028978">
    <property type="entry name" value="Chorismate_lyase_/UTRA_dom_sf"/>
</dbReference>
<dbReference type="RefSeq" id="WP_057624768.1">
    <property type="nucleotide sequence ID" value="NZ_LKHV02000001.1"/>
</dbReference>
<evidence type="ECO:0000256" key="3">
    <source>
        <dbReference type="ARBA" id="ARBA00023239"/>
    </source>
</evidence>
<evidence type="ECO:0000313" key="6">
    <source>
        <dbReference type="Proteomes" id="UP000051494"/>
    </source>
</evidence>
<reference evidence="5" key="3">
    <citation type="submission" date="2021-06" db="EMBL/GenBank/DDBJ databases">
        <title>Genomic Description and Analysis of Intracellular Bacteria, Candidatus Berkiella cookevillensis and Candidatus Berkiella aquae.</title>
        <authorList>
            <person name="Kidane D.T."/>
            <person name="Mehari Y.T."/>
            <person name="Rice F.C."/>
            <person name="Arivett B.A."/>
            <person name="Farone A.L."/>
            <person name="Berk S.G."/>
            <person name="Farone M.B."/>
        </authorList>
    </citation>
    <scope>NUCLEOTIDE SEQUENCE</scope>
    <source>
        <strain evidence="5">CC99</strain>
    </source>
</reference>
<dbReference type="Pfam" id="PF04345">
    <property type="entry name" value="Chor_lyase"/>
    <property type="match status" value="1"/>
</dbReference>
<dbReference type="Gene3D" id="3.40.1410.10">
    <property type="entry name" value="Chorismate lyase-like"/>
    <property type="match status" value="1"/>
</dbReference>
<dbReference type="STRING" id="437022.CC99x_01681"/>
<sequence length="178" mass="20267">MIWHKDALRLAPLPPQRLMDWLTGPQILSAELSKVYTKLSLERLSEGAEVILATEQAALLKLTPVQERYYVRSVFLIGNDTPVIFARTVIPEKTYQQYAENFASLGNQFIGLRLLHNKENVVRSAFEYAAVKAQNPLYQEAVRFGAENQAPILWARRSVFWMGGLPLLITELFLSALY</sequence>
<dbReference type="Proteomes" id="UP000051494">
    <property type="component" value="Unassembled WGS sequence"/>
</dbReference>
<evidence type="ECO:0000313" key="5">
    <source>
        <dbReference type="EMBL" id="MCS5708673.1"/>
    </source>
</evidence>
<evidence type="ECO:0000256" key="2">
    <source>
        <dbReference type="ARBA" id="ARBA00022688"/>
    </source>
</evidence>
<comment type="caution">
    <text evidence="4">The sequence shown here is derived from an EMBL/GenBank/DDBJ whole genome shotgun (WGS) entry which is preliminary data.</text>
</comment>
<evidence type="ECO:0000313" key="4">
    <source>
        <dbReference type="EMBL" id="KRG18239.1"/>
    </source>
</evidence>
<gene>
    <name evidence="4" type="primary">ubiC</name>
    <name evidence="5" type="ORF">CC99x_007100</name>
    <name evidence="4" type="ORF">CC99x_01681</name>
</gene>
<organism evidence="4">
    <name type="scientific">Candidatus Berkiella cookevillensis</name>
    <dbReference type="NCBI Taxonomy" id="437022"/>
    <lineage>
        <taxon>Bacteria</taxon>
        <taxon>Pseudomonadati</taxon>
        <taxon>Pseudomonadota</taxon>
        <taxon>Gammaproteobacteria</taxon>
        <taxon>Candidatus Berkiellales</taxon>
        <taxon>Candidatus Berkiellaceae</taxon>
        <taxon>Candidatus Berkiella</taxon>
    </lineage>
</organism>
<dbReference type="GO" id="GO:0005829">
    <property type="term" value="C:cytosol"/>
    <property type="evidence" value="ECO:0007669"/>
    <property type="project" value="TreeGrafter"/>
</dbReference>
<dbReference type="PANTHER" id="PTHR38683:SF1">
    <property type="entry name" value="CHORISMATE PYRUVATE-LYASE"/>
    <property type="match status" value="1"/>
</dbReference>
<dbReference type="SUPFAM" id="SSF64288">
    <property type="entry name" value="Chorismate lyase-like"/>
    <property type="match status" value="1"/>
</dbReference>
<keyword evidence="1" id="KW-0963">Cytoplasm</keyword>
<protein>
    <submittedName>
        <fullName evidence="5">Chorismate lyase</fullName>
    </submittedName>
    <submittedName>
        <fullName evidence="4">Chorismate pyruvate-lyase</fullName>
        <ecNumber evidence="4 5">4.1.3.40</ecNumber>
    </submittedName>
</protein>
<dbReference type="EMBL" id="LKHV01000008">
    <property type="protein sequence ID" value="KRG18239.1"/>
    <property type="molecule type" value="Genomic_DNA"/>
</dbReference>
<name>A0A0Q9YC79_9GAMM</name>
<reference evidence="5" key="2">
    <citation type="journal article" date="2016" name="Genome Announc.">
        <title>Draft Genome Sequences of Two Novel Amoeba-Resistant Intranuclear Bacteria, 'Candidatus Berkiella cookevillensis' and 'Candidatus Berkiella aquae'.</title>
        <authorList>
            <person name="Mehari Y.T."/>
            <person name="Arivett B.A."/>
            <person name="Farone A.L."/>
            <person name="Gunderson J.H."/>
            <person name="Farone M.B."/>
        </authorList>
    </citation>
    <scope>NUCLEOTIDE SEQUENCE</scope>
    <source>
        <strain evidence="5">CC99</strain>
    </source>
</reference>
<keyword evidence="6" id="KW-1185">Reference proteome</keyword>
<evidence type="ECO:0000256" key="1">
    <source>
        <dbReference type="ARBA" id="ARBA00022490"/>
    </source>
</evidence>
<dbReference type="EC" id="4.1.3.40" evidence="4 5"/>
<proteinExistence type="predicted"/>
<keyword evidence="4" id="KW-0670">Pyruvate</keyword>
<dbReference type="GO" id="GO:0008813">
    <property type="term" value="F:chorismate lyase activity"/>
    <property type="evidence" value="ECO:0007669"/>
    <property type="project" value="UniProtKB-EC"/>
</dbReference>
<dbReference type="OrthoDB" id="5646761at2"/>
<keyword evidence="2" id="KW-0831">Ubiquinone biosynthesis</keyword>
<dbReference type="InterPro" id="IPR007440">
    <property type="entry name" value="Chorismate--pyruvate_lyase"/>
</dbReference>
<dbReference type="PANTHER" id="PTHR38683">
    <property type="entry name" value="CHORISMATE PYRUVATE-LYASE"/>
    <property type="match status" value="1"/>
</dbReference>
<accession>A0A0Q9YC79</accession>
<dbReference type="GO" id="GO:0006744">
    <property type="term" value="P:ubiquinone biosynthetic process"/>
    <property type="evidence" value="ECO:0007669"/>
    <property type="project" value="UniProtKB-KW"/>
</dbReference>
<dbReference type="AlphaFoldDB" id="A0A0Q9YC79"/>